<evidence type="ECO:0000313" key="9">
    <source>
        <dbReference type="EMBL" id="MFC3173150.1"/>
    </source>
</evidence>
<feature type="chain" id="PRO_5047538764" evidence="6">
    <location>
        <begin position="27"/>
        <end position="1000"/>
    </location>
</feature>
<keyword evidence="9" id="KW-0675">Receptor</keyword>
<dbReference type="SUPFAM" id="SSF56935">
    <property type="entry name" value="Porins"/>
    <property type="match status" value="1"/>
</dbReference>
<accession>A0ABV7IKN4</accession>
<keyword evidence="3 5" id="KW-0472">Membrane</keyword>
<dbReference type="InterPro" id="IPR012910">
    <property type="entry name" value="Plug_dom"/>
</dbReference>
<evidence type="ECO:0000256" key="2">
    <source>
        <dbReference type="ARBA" id="ARBA00022729"/>
    </source>
</evidence>
<proteinExistence type="inferred from homology"/>
<evidence type="ECO:0000256" key="1">
    <source>
        <dbReference type="ARBA" id="ARBA00004442"/>
    </source>
</evidence>
<dbReference type="InterPro" id="IPR037066">
    <property type="entry name" value="Plug_dom_sf"/>
</dbReference>
<dbReference type="PROSITE" id="PS00430">
    <property type="entry name" value="TONB_DEPENDENT_REC_1"/>
    <property type="match status" value="1"/>
</dbReference>
<keyword evidence="2 6" id="KW-0732">Signal</keyword>
<dbReference type="InterPro" id="IPR000531">
    <property type="entry name" value="Beta-barrel_TonB"/>
</dbReference>
<dbReference type="Proteomes" id="UP001595604">
    <property type="component" value="Unassembled WGS sequence"/>
</dbReference>
<evidence type="ECO:0000259" key="7">
    <source>
        <dbReference type="Pfam" id="PF00593"/>
    </source>
</evidence>
<dbReference type="Gene3D" id="2.40.170.20">
    <property type="entry name" value="TonB-dependent receptor, beta-barrel domain"/>
    <property type="match status" value="1"/>
</dbReference>
<keyword evidence="10" id="KW-1185">Reference proteome</keyword>
<organism evidence="9 10">
    <name type="scientific">Novosphingobium bradum</name>
    <dbReference type="NCBI Taxonomy" id="1737444"/>
    <lineage>
        <taxon>Bacteria</taxon>
        <taxon>Pseudomonadati</taxon>
        <taxon>Pseudomonadota</taxon>
        <taxon>Alphaproteobacteria</taxon>
        <taxon>Sphingomonadales</taxon>
        <taxon>Sphingomonadaceae</taxon>
        <taxon>Novosphingobium</taxon>
    </lineage>
</organism>
<dbReference type="Pfam" id="PF07715">
    <property type="entry name" value="Plug"/>
    <property type="match status" value="1"/>
</dbReference>
<protein>
    <submittedName>
        <fullName evidence="9">TonB-dependent receptor domain-containing protein</fullName>
    </submittedName>
</protein>
<gene>
    <name evidence="9" type="ORF">ACFOD9_02675</name>
</gene>
<dbReference type="InterPro" id="IPR010916">
    <property type="entry name" value="TonB_box_CS"/>
</dbReference>
<evidence type="ECO:0000256" key="4">
    <source>
        <dbReference type="ARBA" id="ARBA00023237"/>
    </source>
</evidence>
<keyword evidence="5" id="KW-0798">TonB box</keyword>
<dbReference type="InterPro" id="IPR036942">
    <property type="entry name" value="Beta-barrel_TonB_sf"/>
</dbReference>
<dbReference type="EMBL" id="JBHRTQ010000003">
    <property type="protein sequence ID" value="MFC3173150.1"/>
    <property type="molecule type" value="Genomic_DNA"/>
</dbReference>
<evidence type="ECO:0000256" key="5">
    <source>
        <dbReference type="RuleBase" id="RU003357"/>
    </source>
</evidence>
<dbReference type="Pfam" id="PF00593">
    <property type="entry name" value="TonB_dep_Rec_b-barrel"/>
    <property type="match status" value="1"/>
</dbReference>
<sequence length="1000" mass="104607">MGRKTIRLAAMGVSLLACMAAEQALAQATAAPAAPLAETPASEAPAADTIVVTGSRLARLRADATVPTLVTPASALERSGDVLLQESFKRSPAFAFTTPGASSPIGAQSGPFGSGQTFIDYLGLGSQRTLVLLDSRRSISSSSASVFGAGDPGSQVDLNTIPTLMVDRIETMSVGGAPIYGSDAIAGTVNIVLKDQFQGLKLDGEYGLSDHGDAAQYRLGVLAGTDFAGGRGSVVASFEYTQGDGLLASDREVTRDGPTYLPPVTGTSAFKNVYVPNMRISAFSEYGVPVAFPLTVPGLKVSGRSFDIRNAQGQTLGFNATGQLVPYDLGTASGSPLTSAGGDGYNAANATSLLTPLRRYVGMVKARYRLTDGITAHVGLSYANSRGTTLRTDPAYNSLAFGNLGTVNGYLAIPLSNPFLSAADRATIASSITAATGNPRPSVFYLGRASTDAVSGRATSTTELYRLVGSVDGSFALAGREWQWEVSSTYGRMVNTGEGRQLLEQNFQNALAGCTGASSPLASINPTCSAFNPFGQTNSQATLDYVSAAYTAKSKNTQWVATASARGSLFDLPGGPAGVVVGYEHRYEHSQFDPDAFLFGKVVSPDPTVARVSWGRSAPVDAVRGHFHTNEVFGELRLPFIEQVEVNAAGRYVDHSTAGGAFTWTTGARFRPVPDVALRGNFTRSIRSPAVTELFNPASQAFLTGNDPCDSRFLASGPNPAVRAANCAAAGVPTTLISNIVTTGVLGINSGNRALKNEVADSWTLGLVLTPSMVPGFALTVDWLDIRLKDAIISATARQVLEACYDSTSYPAPSACGQFTRNAAGQVTALRTGFINAASTRYSGLAVDASWRIGAPFLGQDGRITLDAQYQYTDRLETRIGDGAITHLAGAIGNSKHKATGTLAADTRSVGGWLRMQYIGPAEVDMDAAAGTYDLPHRDAVAFIDAGARFTVQDKFTLRLSVENVFDTKPPFPSPAGGGVIAYWQGVMGRYVKVGASAAF</sequence>
<evidence type="ECO:0000259" key="8">
    <source>
        <dbReference type="Pfam" id="PF07715"/>
    </source>
</evidence>
<feature type="signal peptide" evidence="6">
    <location>
        <begin position="1"/>
        <end position="26"/>
    </location>
</feature>
<evidence type="ECO:0000256" key="3">
    <source>
        <dbReference type="ARBA" id="ARBA00023136"/>
    </source>
</evidence>
<name>A0ABV7IKN4_9SPHN</name>
<feature type="domain" description="TonB-dependent receptor plug" evidence="8">
    <location>
        <begin position="63"/>
        <end position="188"/>
    </location>
</feature>
<keyword evidence="4" id="KW-0998">Cell outer membrane</keyword>
<dbReference type="PANTHER" id="PTHR47234">
    <property type="match status" value="1"/>
</dbReference>
<evidence type="ECO:0000313" key="10">
    <source>
        <dbReference type="Proteomes" id="UP001595604"/>
    </source>
</evidence>
<comment type="subcellular location">
    <subcellularLocation>
        <location evidence="1 5">Cell outer membrane</location>
    </subcellularLocation>
</comment>
<dbReference type="PANTHER" id="PTHR47234:SF2">
    <property type="entry name" value="TONB-DEPENDENT RECEPTOR"/>
    <property type="match status" value="1"/>
</dbReference>
<comment type="caution">
    <text evidence="9">The sequence shown here is derived from an EMBL/GenBank/DDBJ whole genome shotgun (WGS) entry which is preliminary data.</text>
</comment>
<reference evidence="10" key="1">
    <citation type="journal article" date="2019" name="Int. J. Syst. Evol. Microbiol.">
        <title>The Global Catalogue of Microorganisms (GCM) 10K type strain sequencing project: providing services to taxonomists for standard genome sequencing and annotation.</title>
        <authorList>
            <consortium name="The Broad Institute Genomics Platform"/>
            <consortium name="The Broad Institute Genome Sequencing Center for Infectious Disease"/>
            <person name="Wu L."/>
            <person name="Ma J."/>
        </authorList>
    </citation>
    <scope>NUCLEOTIDE SEQUENCE [LARGE SCALE GENOMIC DNA]</scope>
    <source>
        <strain evidence="10">KCTC 42984</strain>
    </source>
</reference>
<dbReference type="Gene3D" id="2.170.130.10">
    <property type="entry name" value="TonB-dependent receptor, plug domain"/>
    <property type="match status" value="1"/>
</dbReference>
<evidence type="ECO:0000256" key="6">
    <source>
        <dbReference type="SAM" id="SignalP"/>
    </source>
</evidence>
<comment type="similarity">
    <text evidence="5">Belongs to the TonB-dependent receptor family.</text>
</comment>
<dbReference type="RefSeq" id="WP_379508542.1">
    <property type="nucleotide sequence ID" value="NZ_JBHRTQ010000003.1"/>
</dbReference>
<feature type="domain" description="TonB-dependent receptor-like beta-barrel" evidence="7">
    <location>
        <begin position="619"/>
        <end position="965"/>
    </location>
</feature>
<dbReference type="PROSITE" id="PS51257">
    <property type="entry name" value="PROKAR_LIPOPROTEIN"/>
    <property type="match status" value="1"/>
</dbReference>